<dbReference type="Proteomes" id="UP000018144">
    <property type="component" value="Unassembled WGS sequence"/>
</dbReference>
<evidence type="ECO:0000256" key="2">
    <source>
        <dbReference type="SAM" id="SignalP"/>
    </source>
</evidence>
<dbReference type="OrthoDB" id="5152093at2759"/>
<feature type="chain" id="PRO_5004652340" description="GPI anchored protein" evidence="2">
    <location>
        <begin position="21"/>
        <end position="249"/>
    </location>
</feature>
<protein>
    <recommendedName>
        <fullName evidence="5">GPI anchored protein</fullName>
    </recommendedName>
</protein>
<dbReference type="STRING" id="1076935.U4LRV2"/>
<name>U4LRV2_PYROM</name>
<keyword evidence="2" id="KW-0732">Signal</keyword>
<keyword evidence="4" id="KW-1185">Reference proteome</keyword>
<evidence type="ECO:0000256" key="1">
    <source>
        <dbReference type="SAM" id="MobiDB-lite"/>
    </source>
</evidence>
<evidence type="ECO:0000313" key="3">
    <source>
        <dbReference type="EMBL" id="CCX30026.1"/>
    </source>
</evidence>
<reference evidence="3 4" key="1">
    <citation type="journal article" date="2013" name="PLoS Genet.">
        <title>The genome and development-dependent transcriptomes of Pyronema confluens: a window into fungal evolution.</title>
        <authorList>
            <person name="Traeger S."/>
            <person name="Altegoer F."/>
            <person name="Freitag M."/>
            <person name="Gabaldon T."/>
            <person name="Kempken F."/>
            <person name="Kumar A."/>
            <person name="Marcet-Houben M."/>
            <person name="Poggeler S."/>
            <person name="Stajich J.E."/>
            <person name="Nowrousian M."/>
        </authorList>
    </citation>
    <scope>NUCLEOTIDE SEQUENCE [LARGE SCALE GENOMIC DNA]</scope>
    <source>
        <strain evidence="4">CBS 100304</strain>
        <tissue evidence="3">Vegetative mycelium</tissue>
    </source>
</reference>
<dbReference type="AlphaFoldDB" id="U4LRV2"/>
<organism evidence="3 4">
    <name type="scientific">Pyronema omphalodes (strain CBS 100304)</name>
    <name type="common">Pyronema confluens</name>
    <dbReference type="NCBI Taxonomy" id="1076935"/>
    <lineage>
        <taxon>Eukaryota</taxon>
        <taxon>Fungi</taxon>
        <taxon>Dikarya</taxon>
        <taxon>Ascomycota</taxon>
        <taxon>Pezizomycotina</taxon>
        <taxon>Pezizomycetes</taxon>
        <taxon>Pezizales</taxon>
        <taxon>Pyronemataceae</taxon>
        <taxon>Pyronema</taxon>
    </lineage>
</organism>
<dbReference type="eggNOG" id="ENOG502RU8W">
    <property type="taxonomic scope" value="Eukaryota"/>
</dbReference>
<evidence type="ECO:0000313" key="4">
    <source>
        <dbReference type="Proteomes" id="UP000018144"/>
    </source>
</evidence>
<feature type="region of interest" description="Disordered" evidence="1">
    <location>
        <begin position="132"/>
        <end position="154"/>
    </location>
</feature>
<sequence length="249" mass="24980">MHTSSLYLHLILLAATAATAEPAHPARQISVSGSAIFGRAVCNFGTECGTGCTEDNGSCCDNSAGIACPAGSSCTTINGQVGCCPEGKNCTWVRGCMDFNDGCQGNTCCPSTAPICDTQKKICVASSSASSSANSASTTAAPSPSETAAGSDNLNGGVTAFARPSSSAGDETSNVILNPSASFKVKPTAAVMPPYAKGNSSLLPPEFSNSTGYGNMTMFEGAAVGSRSVARSCAILALLWPLAVGFSML</sequence>
<feature type="signal peptide" evidence="2">
    <location>
        <begin position="1"/>
        <end position="20"/>
    </location>
</feature>
<dbReference type="EMBL" id="HF935415">
    <property type="protein sequence ID" value="CCX30026.1"/>
    <property type="molecule type" value="Genomic_DNA"/>
</dbReference>
<gene>
    <name evidence="3" type="ORF">PCON_08018</name>
</gene>
<proteinExistence type="predicted"/>
<feature type="compositionally biased region" description="Low complexity" evidence="1">
    <location>
        <begin position="132"/>
        <end position="151"/>
    </location>
</feature>
<accession>U4LRV2</accession>
<evidence type="ECO:0008006" key="5">
    <source>
        <dbReference type="Google" id="ProtNLM"/>
    </source>
</evidence>